<dbReference type="RefSeq" id="WP_433994404.1">
    <property type="nucleotide sequence ID" value="NZ_LT629750.1"/>
</dbReference>
<gene>
    <name evidence="5" type="ORF">SAMN05444158_3680</name>
</gene>
<dbReference type="AlphaFoldDB" id="A0A1H1W5D2"/>
<dbReference type="Pfam" id="PF13458">
    <property type="entry name" value="Peripla_BP_6"/>
    <property type="match status" value="1"/>
</dbReference>
<dbReference type="Gene3D" id="3.40.50.2300">
    <property type="match status" value="2"/>
</dbReference>
<feature type="chain" id="PRO_5009264053" evidence="3">
    <location>
        <begin position="33"/>
        <end position="413"/>
    </location>
</feature>
<evidence type="ECO:0000313" key="5">
    <source>
        <dbReference type="EMBL" id="SDS91851.1"/>
    </source>
</evidence>
<dbReference type="SUPFAM" id="SSF53822">
    <property type="entry name" value="Periplasmic binding protein-like I"/>
    <property type="match status" value="1"/>
</dbReference>
<dbReference type="PANTHER" id="PTHR47235">
    <property type="entry name" value="BLR6548 PROTEIN"/>
    <property type="match status" value="1"/>
</dbReference>
<feature type="domain" description="Leucine-binding protein" evidence="4">
    <location>
        <begin position="44"/>
        <end position="396"/>
    </location>
</feature>
<dbReference type="InterPro" id="IPR028081">
    <property type="entry name" value="Leu-bd"/>
</dbReference>
<dbReference type="InterPro" id="IPR028082">
    <property type="entry name" value="Peripla_BP_I"/>
</dbReference>
<protein>
    <submittedName>
        <fullName evidence="5">ABC-type branched-chain amino acid transport system, substrate-binding protein</fullName>
    </submittedName>
</protein>
<accession>A0A1H1W5D2</accession>
<evidence type="ECO:0000256" key="2">
    <source>
        <dbReference type="ARBA" id="ARBA00022729"/>
    </source>
</evidence>
<name>A0A1H1W5D2_9BRAD</name>
<proteinExistence type="inferred from homology"/>
<keyword evidence="6" id="KW-1185">Reference proteome</keyword>
<reference evidence="6" key="1">
    <citation type="submission" date="2016-10" db="EMBL/GenBank/DDBJ databases">
        <authorList>
            <person name="Varghese N."/>
            <person name="Submissions S."/>
        </authorList>
    </citation>
    <scope>NUCLEOTIDE SEQUENCE [LARGE SCALE GENOMIC DNA]</scope>
    <source>
        <strain evidence="6">GAS369</strain>
    </source>
</reference>
<feature type="signal peptide" evidence="3">
    <location>
        <begin position="1"/>
        <end position="32"/>
    </location>
</feature>
<evidence type="ECO:0000313" key="6">
    <source>
        <dbReference type="Proteomes" id="UP000243904"/>
    </source>
</evidence>
<evidence type="ECO:0000256" key="1">
    <source>
        <dbReference type="ARBA" id="ARBA00010062"/>
    </source>
</evidence>
<sequence>MHHHVSSSARSLVKSLSLAGLLAVALAVPASAEKKYDPGATDAEIKIGNIMPYSGPASAYATIGKTETAYFNMLNAQGGINGRKINFISYDDGYSPPKTVEQARKLVENDEVLLIFNPLGTPGNTAIQKYMNAKKVPQLFVSTGAAKWNDPKNFPWTMGWQPSYQVEARIYAKYILQNYPGKTIGILYQNDDFGKDYVIGMHEGLGDQASKLIVVESSYETSAPTVDSQVVQIKGANPDIFVNIATPKFAAQAIKKVAELAWHPVQFVTNVSASVGGVMKPAGYEASQDVLSAAYLKDPKDPKWKDDPAMNEWRAFMTKWYPEGDQEDAATTFGYGVAKGLEQVLRQCGDDLTRENIMKQAANLNFELGVYLPGTKIKTSPTDFAPLEQLQMMRFKGESWDLFGPVMSGEKSS</sequence>
<organism evidence="5 6">
    <name type="scientific">Bradyrhizobium canariense</name>
    <dbReference type="NCBI Taxonomy" id="255045"/>
    <lineage>
        <taxon>Bacteria</taxon>
        <taxon>Pseudomonadati</taxon>
        <taxon>Pseudomonadota</taxon>
        <taxon>Alphaproteobacteria</taxon>
        <taxon>Hyphomicrobiales</taxon>
        <taxon>Nitrobacteraceae</taxon>
        <taxon>Bradyrhizobium</taxon>
    </lineage>
</organism>
<evidence type="ECO:0000259" key="4">
    <source>
        <dbReference type="Pfam" id="PF13458"/>
    </source>
</evidence>
<dbReference type="EMBL" id="LT629750">
    <property type="protein sequence ID" value="SDS91851.1"/>
    <property type="molecule type" value="Genomic_DNA"/>
</dbReference>
<comment type="similarity">
    <text evidence="1">Belongs to the leucine-binding protein family.</text>
</comment>
<evidence type="ECO:0000256" key="3">
    <source>
        <dbReference type="SAM" id="SignalP"/>
    </source>
</evidence>
<dbReference type="PANTHER" id="PTHR47235:SF1">
    <property type="entry name" value="BLR6548 PROTEIN"/>
    <property type="match status" value="1"/>
</dbReference>
<dbReference type="CDD" id="cd06343">
    <property type="entry name" value="PBP1_ABC_ligand_binding-like"/>
    <property type="match status" value="1"/>
</dbReference>
<keyword evidence="2 3" id="KW-0732">Signal</keyword>
<dbReference type="Proteomes" id="UP000243904">
    <property type="component" value="Chromosome I"/>
</dbReference>